<dbReference type="RefSeq" id="WP_210059070.1">
    <property type="nucleotide sequence ID" value="NZ_JBEAAL010000059.1"/>
</dbReference>
<proteinExistence type="inferred from homology"/>
<dbReference type="Proteomes" id="UP001496627">
    <property type="component" value="Unassembled WGS sequence"/>
</dbReference>
<dbReference type="Pfam" id="PF07978">
    <property type="entry name" value="NIPSNAP"/>
    <property type="match status" value="1"/>
</dbReference>
<evidence type="ECO:0000256" key="1">
    <source>
        <dbReference type="ARBA" id="ARBA00005291"/>
    </source>
</evidence>
<gene>
    <name evidence="3" type="ORF">ABK249_33340</name>
</gene>
<accession>A0ABV0MG17</accession>
<dbReference type="Gene3D" id="3.30.70.100">
    <property type="match status" value="1"/>
</dbReference>
<sequence length="195" mass="22057">MIFELRTYDLLPGKALKYLGLFRTGGVHLITRHLPLAGYWMTESGGLNRIHHLWAYESLQERTLCRLAVAKDREWNDQFVPNAFTLVVSQRNAFLSLETSSKLLDGVVARRKEAHQQQIESEPMFGEDWYAIAISAQTLPPETPGLVAGFRTVSGYRPQSHFTLIKASQPDLLMGYDGAPIEHELIRPLALSPLR</sequence>
<dbReference type="PANTHER" id="PTHR21017">
    <property type="entry name" value="NIPSNAP-RELATED"/>
    <property type="match status" value="1"/>
</dbReference>
<keyword evidence="4" id="KW-1185">Reference proteome</keyword>
<reference evidence="3 4" key="1">
    <citation type="submission" date="2024-05" db="EMBL/GenBank/DDBJ databases">
        <title>Neorhizobium sp. Rsf11, a plant growth promoting and heavy metal resistant PAH-degrader.</title>
        <authorList>
            <person name="Golubev S.N."/>
            <person name="Muratova A.Y."/>
            <person name="Markelova M.I."/>
        </authorList>
    </citation>
    <scope>NUCLEOTIDE SEQUENCE [LARGE SCALE GENOMIC DNA]</scope>
    <source>
        <strain evidence="3 4">Rsf11</strain>
    </source>
</reference>
<evidence type="ECO:0000313" key="3">
    <source>
        <dbReference type="EMBL" id="MEQ1409789.1"/>
    </source>
</evidence>
<comment type="similarity">
    <text evidence="1">Belongs to the NipSnap family.</text>
</comment>
<evidence type="ECO:0000313" key="4">
    <source>
        <dbReference type="Proteomes" id="UP001496627"/>
    </source>
</evidence>
<feature type="domain" description="NIPSNAP" evidence="2">
    <location>
        <begin position="3"/>
        <end position="98"/>
    </location>
</feature>
<protein>
    <submittedName>
        <fullName evidence="3">NIPSNAP family protein</fullName>
    </submittedName>
</protein>
<dbReference type="PANTHER" id="PTHR21017:SF17">
    <property type="entry name" value="PROTEIN NIPSNAP"/>
    <property type="match status" value="1"/>
</dbReference>
<organism evidence="3 4">
    <name type="scientific">Neorhizobium phenanthreniclasticum</name>
    <dbReference type="NCBI Taxonomy" id="3157917"/>
    <lineage>
        <taxon>Bacteria</taxon>
        <taxon>Pseudomonadati</taxon>
        <taxon>Pseudomonadota</taxon>
        <taxon>Alphaproteobacteria</taxon>
        <taxon>Hyphomicrobiales</taxon>
        <taxon>Rhizobiaceae</taxon>
        <taxon>Rhizobium/Agrobacterium group</taxon>
        <taxon>Neorhizobium</taxon>
    </lineage>
</organism>
<evidence type="ECO:0000259" key="2">
    <source>
        <dbReference type="Pfam" id="PF07978"/>
    </source>
</evidence>
<dbReference type="SUPFAM" id="SSF54909">
    <property type="entry name" value="Dimeric alpha+beta barrel"/>
    <property type="match status" value="1"/>
</dbReference>
<comment type="caution">
    <text evidence="3">The sequence shown here is derived from an EMBL/GenBank/DDBJ whole genome shotgun (WGS) entry which is preliminary data.</text>
</comment>
<name>A0ABV0MG17_9HYPH</name>
<dbReference type="InterPro" id="IPR012577">
    <property type="entry name" value="NIPSNAP"/>
</dbReference>
<dbReference type="InterPro" id="IPR051557">
    <property type="entry name" value="NipSnap_domain"/>
</dbReference>
<dbReference type="EMBL" id="JBEAAL010000059">
    <property type="protein sequence ID" value="MEQ1409789.1"/>
    <property type="molecule type" value="Genomic_DNA"/>
</dbReference>
<dbReference type="InterPro" id="IPR011008">
    <property type="entry name" value="Dimeric_a/b-barrel"/>
</dbReference>